<proteinExistence type="inferred from homology"/>
<keyword evidence="4 6" id="KW-1133">Transmembrane helix</keyword>
<keyword evidence="9" id="KW-1185">Reference proteome</keyword>
<evidence type="ECO:0000313" key="8">
    <source>
        <dbReference type="EMBL" id="KFN42830.1"/>
    </source>
</evidence>
<evidence type="ECO:0000256" key="3">
    <source>
        <dbReference type="ARBA" id="ARBA00022692"/>
    </source>
</evidence>
<name>A0A091BEK7_9GAMM</name>
<feature type="domain" description="GtrA/DPMS transmembrane" evidence="7">
    <location>
        <begin position="13"/>
        <end position="127"/>
    </location>
</feature>
<dbReference type="STRING" id="1121015.GCA_000420545_02339"/>
<evidence type="ECO:0000256" key="4">
    <source>
        <dbReference type="ARBA" id="ARBA00022989"/>
    </source>
</evidence>
<dbReference type="GO" id="GO:0005886">
    <property type="term" value="C:plasma membrane"/>
    <property type="evidence" value="ECO:0007669"/>
    <property type="project" value="TreeGrafter"/>
</dbReference>
<dbReference type="InterPro" id="IPR051401">
    <property type="entry name" value="GtrA_CellWall_Glycosyl"/>
</dbReference>
<protein>
    <recommendedName>
        <fullName evidence="7">GtrA/DPMS transmembrane domain-containing protein</fullName>
    </recommendedName>
</protein>
<accession>A0A091BEK7</accession>
<dbReference type="Pfam" id="PF04138">
    <property type="entry name" value="GtrA_DPMS_TM"/>
    <property type="match status" value="1"/>
</dbReference>
<comment type="caution">
    <text evidence="8">The sequence shown here is derived from an EMBL/GenBank/DDBJ whole genome shotgun (WGS) entry which is preliminary data.</text>
</comment>
<dbReference type="RefSeq" id="WP_034219296.1">
    <property type="nucleotide sequence ID" value="NZ_ATVD01000004.1"/>
</dbReference>
<evidence type="ECO:0000256" key="6">
    <source>
        <dbReference type="SAM" id="Phobius"/>
    </source>
</evidence>
<evidence type="ECO:0000256" key="1">
    <source>
        <dbReference type="ARBA" id="ARBA00004141"/>
    </source>
</evidence>
<comment type="similarity">
    <text evidence="2">Belongs to the GtrA family.</text>
</comment>
<dbReference type="PANTHER" id="PTHR38459">
    <property type="entry name" value="PROPHAGE BACTOPRENOL-LINKED GLUCOSE TRANSLOCASE HOMOLOG"/>
    <property type="match status" value="1"/>
</dbReference>
<keyword evidence="5 6" id="KW-0472">Membrane</keyword>
<feature type="transmembrane region" description="Helical" evidence="6">
    <location>
        <begin position="12"/>
        <end position="30"/>
    </location>
</feature>
<evidence type="ECO:0000313" key="9">
    <source>
        <dbReference type="Proteomes" id="UP000029385"/>
    </source>
</evidence>
<feature type="transmembrane region" description="Helical" evidence="6">
    <location>
        <begin position="105"/>
        <end position="127"/>
    </location>
</feature>
<feature type="transmembrane region" description="Helical" evidence="6">
    <location>
        <begin position="42"/>
        <end position="58"/>
    </location>
</feature>
<dbReference type="PANTHER" id="PTHR38459:SF1">
    <property type="entry name" value="PROPHAGE BACTOPRENOL-LINKED GLUCOSE TRANSLOCASE HOMOLOG"/>
    <property type="match status" value="1"/>
</dbReference>
<dbReference type="EMBL" id="AVCI01000007">
    <property type="protein sequence ID" value="KFN42830.1"/>
    <property type="molecule type" value="Genomic_DNA"/>
</dbReference>
<reference evidence="8 9" key="1">
    <citation type="submission" date="2013-09" db="EMBL/GenBank/DDBJ databases">
        <title>Genome sequencing of Arenimonas oryziterrae.</title>
        <authorList>
            <person name="Chen F."/>
            <person name="Wang G."/>
        </authorList>
    </citation>
    <scope>NUCLEOTIDE SEQUENCE [LARGE SCALE GENOMIC DNA]</scope>
    <source>
        <strain evidence="8 9">YC6267</strain>
    </source>
</reference>
<dbReference type="PATRIC" id="fig|1121015.4.peg.1856"/>
<evidence type="ECO:0000256" key="2">
    <source>
        <dbReference type="ARBA" id="ARBA00009399"/>
    </source>
</evidence>
<dbReference type="Proteomes" id="UP000029385">
    <property type="component" value="Unassembled WGS sequence"/>
</dbReference>
<organism evidence="8 9">
    <name type="scientific">Arenimonas oryziterrae DSM 21050 = YC6267</name>
    <dbReference type="NCBI Taxonomy" id="1121015"/>
    <lineage>
        <taxon>Bacteria</taxon>
        <taxon>Pseudomonadati</taxon>
        <taxon>Pseudomonadota</taxon>
        <taxon>Gammaproteobacteria</taxon>
        <taxon>Lysobacterales</taxon>
        <taxon>Lysobacteraceae</taxon>
        <taxon>Arenimonas</taxon>
    </lineage>
</organism>
<comment type="subcellular location">
    <subcellularLocation>
        <location evidence="1">Membrane</location>
        <topology evidence="1">Multi-pass membrane protein</topology>
    </subcellularLocation>
</comment>
<gene>
    <name evidence="8" type="ORF">N789_11915</name>
</gene>
<evidence type="ECO:0000256" key="5">
    <source>
        <dbReference type="ARBA" id="ARBA00023136"/>
    </source>
</evidence>
<evidence type="ECO:0000259" key="7">
    <source>
        <dbReference type="Pfam" id="PF04138"/>
    </source>
</evidence>
<dbReference type="AlphaFoldDB" id="A0A091BEK7"/>
<dbReference type="GO" id="GO:0000271">
    <property type="term" value="P:polysaccharide biosynthetic process"/>
    <property type="evidence" value="ECO:0007669"/>
    <property type="project" value="InterPro"/>
</dbReference>
<sequence length="130" mass="14483">MITSDNDLGRLLRFGLVGGLSTLASAVLVWTQVDVLNADPRLAAVIAYLLLVPVNFLAQRRFTFASSGRLTREALRFILVHVSNLILSLLGMVVVVDLLRADYRWGIVFSMIAVPLATFLAMQHWVFRRA</sequence>
<keyword evidence="3 6" id="KW-0812">Transmembrane</keyword>
<dbReference type="InterPro" id="IPR007267">
    <property type="entry name" value="GtrA_DPMS_TM"/>
</dbReference>
<feature type="transmembrane region" description="Helical" evidence="6">
    <location>
        <begin position="78"/>
        <end position="99"/>
    </location>
</feature>